<dbReference type="Proteomes" id="UP001222377">
    <property type="component" value="Unassembled WGS sequence"/>
</dbReference>
<reference evidence="1" key="1">
    <citation type="submission" date="2023-02" db="EMBL/GenBank/DDBJ databases">
        <title>Draft Whole-Genome Sequences of Bacillus Strains of Potential Probiotic for Poultry.</title>
        <authorList>
            <person name="Ma L.M."/>
            <person name="Lopez-Guerra N."/>
            <person name="Zhang G."/>
        </authorList>
    </citation>
    <scope>NUCLEOTIDE SEQUENCE</scope>
    <source>
        <strain evidence="1">OSU1013-24</strain>
    </source>
</reference>
<dbReference type="EMBL" id="JARKHX010000003">
    <property type="protein sequence ID" value="MDF4193867.1"/>
    <property type="molecule type" value="Genomic_DNA"/>
</dbReference>
<organism evidence="1 2">
    <name type="scientific">Bacillus amyloliquefaciens</name>
    <name type="common">Bacillus velezensis</name>
    <dbReference type="NCBI Taxonomy" id="1390"/>
    <lineage>
        <taxon>Bacteria</taxon>
        <taxon>Bacillati</taxon>
        <taxon>Bacillota</taxon>
        <taxon>Bacilli</taxon>
        <taxon>Bacillales</taxon>
        <taxon>Bacillaceae</taxon>
        <taxon>Bacillus</taxon>
        <taxon>Bacillus amyloliquefaciens group</taxon>
    </lineage>
</organism>
<dbReference type="RefSeq" id="WP_101293914.1">
    <property type="nucleotide sequence ID" value="NZ_CP128501.1"/>
</dbReference>
<evidence type="ECO:0000313" key="2">
    <source>
        <dbReference type="Proteomes" id="UP001222377"/>
    </source>
</evidence>
<sequence length="92" mass="11113">MEQLTIYEQIMKDPSFRKAALVKFGFGQVSPVKVEKWFKGYYPPKYHEFKQLAKRSNVTELHREAMTKEQRDKILDLEEIYSNELKTRNKER</sequence>
<evidence type="ECO:0000313" key="1">
    <source>
        <dbReference type="EMBL" id="MDF4193867.1"/>
    </source>
</evidence>
<protein>
    <submittedName>
        <fullName evidence="1">Uncharacterized protein</fullName>
    </submittedName>
</protein>
<comment type="caution">
    <text evidence="1">The sequence shown here is derived from an EMBL/GenBank/DDBJ whole genome shotgun (WGS) entry which is preliminary data.</text>
</comment>
<dbReference type="AlphaFoldDB" id="A0AAP3YDW0"/>
<name>A0AAP3YDW0_BACAM</name>
<gene>
    <name evidence="1" type="ORF">PV946_08800</name>
</gene>
<accession>A0AAP3YDW0</accession>
<proteinExistence type="predicted"/>